<dbReference type="GO" id="GO:0004807">
    <property type="term" value="F:triose-phosphate isomerase activity"/>
    <property type="evidence" value="ECO:0007669"/>
    <property type="project" value="UniProtKB-UniRule"/>
</dbReference>
<dbReference type="PANTHER" id="PTHR21139">
    <property type="entry name" value="TRIOSEPHOSPHATE ISOMERASE"/>
    <property type="match status" value="1"/>
</dbReference>
<dbReference type="Gene3D" id="3.20.20.70">
    <property type="entry name" value="Aldolase class I"/>
    <property type="match status" value="1"/>
</dbReference>
<evidence type="ECO:0000313" key="4">
    <source>
        <dbReference type="EMBL" id="QQG45048.1"/>
    </source>
</evidence>
<evidence type="ECO:0000256" key="1">
    <source>
        <dbReference type="ARBA" id="ARBA00007422"/>
    </source>
</evidence>
<dbReference type="InterPro" id="IPR035990">
    <property type="entry name" value="TIM_sf"/>
</dbReference>
<reference evidence="4 5" key="1">
    <citation type="submission" date="2020-07" db="EMBL/GenBank/DDBJ databases">
        <title>Huge and variable diversity of episymbiotic CPR bacteria and DPANN archaea in groundwater ecosystems.</title>
        <authorList>
            <person name="He C.Y."/>
            <person name="Keren R."/>
            <person name="Whittaker M."/>
            <person name="Farag I.F."/>
            <person name="Doudna J."/>
            <person name="Cate J.H.D."/>
            <person name="Banfield J.F."/>
        </authorList>
    </citation>
    <scope>NUCLEOTIDE SEQUENCE [LARGE SCALE GENOMIC DNA]</scope>
    <source>
        <strain evidence="4">NC_groundwater_541_Ag_S-0.1um_46_50</strain>
    </source>
</reference>
<evidence type="ECO:0000256" key="3">
    <source>
        <dbReference type="RuleBase" id="RU363013"/>
    </source>
</evidence>
<dbReference type="UniPathway" id="UPA00109">
    <property type="reaction ID" value="UER00189"/>
</dbReference>
<name>A0A7T5URX2_9BACT</name>
<dbReference type="InterPro" id="IPR000652">
    <property type="entry name" value="Triosephosphate_isomerase"/>
</dbReference>
<comment type="catalytic activity">
    <reaction evidence="3">
        <text>D-glyceraldehyde 3-phosphate = dihydroxyacetone phosphate</text>
        <dbReference type="Rhea" id="RHEA:18585"/>
        <dbReference type="ChEBI" id="CHEBI:57642"/>
        <dbReference type="ChEBI" id="CHEBI:59776"/>
        <dbReference type="EC" id="5.3.1.1"/>
    </reaction>
</comment>
<organism evidence="4 5">
    <name type="scientific">Candidatus Sungiibacteriota bacterium</name>
    <dbReference type="NCBI Taxonomy" id="2750080"/>
    <lineage>
        <taxon>Bacteria</taxon>
        <taxon>Candidatus Sungiibacteriota</taxon>
    </lineage>
</organism>
<dbReference type="UniPathway" id="UPA00138"/>
<sequence>MSKKVIIANWKVNPPSVKEAVLLAQKTEREISKSRNVEVIIAPPFPFLAAVGGVLKKSKLGAQDAFWTDGPYTGEVSPTQLKNIGAKYIILGHSERKIHLGETDSLINKKVHAVLESGLGAILCVGERERVGSEIPQIVGEQLKNALKNTKTGLVKNLVVVYEPIWAISTMPGAKSDTPDSAFRALLYIRRVLSELYGRRTADTIRILYGGSVNSANAGGFIHEGKMQGALVGGASLKPKEFALIVREVSR</sequence>
<keyword evidence="3" id="KW-0963">Cytoplasm</keyword>
<comment type="subcellular location">
    <subcellularLocation>
        <location evidence="3">Cytoplasm</location>
    </subcellularLocation>
</comment>
<dbReference type="GO" id="GO:0006094">
    <property type="term" value="P:gluconeogenesis"/>
    <property type="evidence" value="ECO:0007669"/>
    <property type="project" value="UniProtKB-UniPathway"/>
</dbReference>
<comment type="subunit">
    <text evidence="3">Homodimer.</text>
</comment>
<comment type="pathway">
    <text evidence="3">Carbohydrate degradation; glycolysis; D-glyceraldehyde 3-phosphate from glycerone phosphate: step 1/1.</text>
</comment>
<dbReference type="GO" id="GO:0005829">
    <property type="term" value="C:cytosol"/>
    <property type="evidence" value="ECO:0007669"/>
    <property type="project" value="TreeGrafter"/>
</dbReference>
<dbReference type="CDD" id="cd00311">
    <property type="entry name" value="TIM"/>
    <property type="match status" value="1"/>
</dbReference>
<dbReference type="SUPFAM" id="SSF51351">
    <property type="entry name" value="Triosephosphate isomerase (TIM)"/>
    <property type="match status" value="1"/>
</dbReference>
<keyword evidence="3" id="KW-0324">Glycolysis</keyword>
<comment type="pathway">
    <text evidence="3">Carbohydrate biosynthesis; gluconeogenesis.</text>
</comment>
<dbReference type="NCBIfam" id="TIGR00419">
    <property type="entry name" value="tim"/>
    <property type="match status" value="1"/>
</dbReference>
<dbReference type="PROSITE" id="PS51440">
    <property type="entry name" value="TIM_2"/>
    <property type="match status" value="1"/>
</dbReference>
<protein>
    <recommendedName>
        <fullName evidence="3">Triosephosphate isomerase</fullName>
        <ecNumber evidence="3">5.3.1.1</ecNumber>
    </recommendedName>
</protein>
<dbReference type="InterPro" id="IPR013785">
    <property type="entry name" value="Aldolase_TIM"/>
</dbReference>
<gene>
    <name evidence="4" type="primary">tpiA</name>
    <name evidence="4" type="ORF">HYW89_03535</name>
</gene>
<keyword evidence="3" id="KW-0312">Gluconeogenesis</keyword>
<dbReference type="Proteomes" id="UP000595618">
    <property type="component" value="Chromosome"/>
</dbReference>
<dbReference type="AlphaFoldDB" id="A0A7T5URX2"/>
<dbReference type="Pfam" id="PF00121">
    <property type="entry name" value="TIM"/>
    <property type="match status" value="1"/>
</dbReference>
<evidence type="ECO:0000256" key="2">
    <source>
        <dbReference type="ARBA" id="ARBA00023235"/>
    </source>
</evidence>
<dbReference type="EC" id="5.3.1.1" evidence="3"/>
<comment type="similarity">
    <text evidence="1 3">Belongs to the triosephosphate isomerase family.</text>
</comment>
<dbReference type="GO" id="GO:0006096">
    <property type="term" value="P:glycolytic process"/>
    <property type="evidence" value="ECO:0007669"/>
    <property type="project" value="UniProtKB-UniRule"/>
</dbReference>
<proteinExistence type="inferred from homology"/>
<accession>A0A7T5URX2</accession>
<evidence type="ECO:0000313" key="5">
    <source>
        <dbReference type="Proteomes" id="UP000595618"/>
    </source>
</evidence>
<dbReference type="GO" id="GO:0046166">
    <property type="term" value="P:glyceraldehyde-3-phosphate biosynthetic process"/>
    <property type="evidence" value="ECO:0007669"/>
    <property type="project" value="TreeGrafter"/>
</dbReference>
<keyword evidence="2 3" id="KW-0413">Isomerase</keyword>
<dbReference type="EMBL" id="CP066690">
    <property type="protein sequence ID" value="QQG45048.1"/>
    <property type="molecule type" value="Genomic_DNA"/>
</dbReference>
<dbReference type="GO" id="GO:0019563">
    <property type="term" value="P:glycerol catabolic process"/>
    <property type="evidence" value="ECO:0007669"/>
    <property type="project" value="TreeGrafter"/>
</dbReference>
<dbReference type="PANTHER" id="PTHR21139:SF42">
    <property type="entry name" value="TRIOSEPHOSPHATE ISOMERASE"/>
    <property type="match status" value="1"/>
</dbReference>